<accession>A0AA35ZRN6</accession>
<protein>
    <submittedName>
        <fullName evidence="1">Uncharacterized protein</fullName>
    </submittedName>
</protein>
<gene>
    <name evidence="1" type="ORF">LSALG_LOCUS36440</name>
</gene>
<proteinExistence type="predicted"/>
<sequence>MLTFKPFPAIKSFKKPRSNGHTRLYIYANWKKIRKHHKSYLVTVKSKIRILFFDSPGIINQRFYKQWIWNHLLIHLLLVQFQSYSSHCPHGLNAAFANFAMMIKSSVSPRDIATLRSKLLLHEQRLSRQAKRVTDPVVAMHSSFVNHPPFLLILKNPR</sequence>
<keyword evidence="2" id="KW-1185">Reference proteome</keyword>
<name>A0AA35ZRN6_LACSI</name>
<evidence type="ECO:0000313" key="1">
    <source>
        <dbReference type="EMBL" id="CAI9297644.1"/>
    </source>
</evidence>
<dbReference type="AlphaFoldDB" id="A0AA35ZRN6"/>
<evidence type="ECO:0000313" key="2">
    <source>
        <dbReference type="Proteomes" id="UP001177003"/>
    </source>
</evidence>
<reference evidence="1" key="1">
    <citation type="submission" date="2023-04" db="EMBL/GenBank/DDBJ databases">
        <authorList>
            <person name="Vijverberg K."/>
            <person name="Xiong W."/>
            <person name="Schranz E."/>
        </authorList>
    </citation>
    <scope>NUCLEOTIDE SEQUENCE</scope>
</reference>
<dbReference type="Proteomes" id="UP001177003">
    <property type="component" value="Chromosome 8"/>
</dbReference>
<dbReference type="EMBL" id="OX465084">
    <property type="protein sequence ID" value="CAI9297644.1"/>
    <property type="molecule type" value="Genomic_DNA"/>
</dbReference>
<organism evidence="1 2">
    <name type="scientific">Lactuca saligna</name>
    <name type="common">Willowleaf lettuce</name>
    <dbReference type="NCBI Taxonomy" id="75948"/>
    <lineage>
        <taxon>Eukaryota</taxon>
        <taxon>Viridiplantae</taxon>
        <taxon>Streptophyta</taxon>
        <taxon>Embryophyta</taxon>
        <taxon>Tracheophyta</taxon>
        <taxon>Spermatophyta</taxon>
        <taxon>Magnoliopsida</taxon>
        <taxon>eudicotyledons</taxon>
        <taxon>Gunneridae</taxon>
        <taxon>Pentapetalae</taxon>
        <taxon>asterids</taxon>
        <taxon>campanulids</taxon>
        <taxon>Asterales</taxon>
        <taxon>Asteraceae</taxon>
        <taxon>Cichorioideae</taxon>
        <taxon>Cichorieae</taxon>
        <taxon>Lactucinae</taxon>
        <taxon>Lactuca</taxon>
    </lineage>
</organism>